<dbReference type="EMBL" id="JANBPK010000842">
    <property type="protein sequence ID" value="KAJ2930427.1"/>
    <property type="molecule type" value="Genomic_DNA"/>
</dbReference>
<dbReference type="AlphaFoldDB" id="A0A9W8MHT6"/>
<organism evidence="3 4">
    <name type="scientific">Candolleomyces eurysporus</name>
    <dbReference type="NCBI Taxonomy" id="2828524"/>
    <lineage>
        <taxon>Eukaryota</taxon>
        <taxon>Fungi</taxon>
        <taxon>Dikarya</taxon>
        <taxon>Basidiomycota</taxon>
        <taxon>Agaricomycotina</taxon>
        <taxon>Agaricomycetes</taxon>
        <taxon>Agaricomycetidae</taxon>
        <taxon>Agaricales</taxon>
        <taxon>Agaricineae</taxon>
        <taxon>Psathyrellaceae</taxon>
        <taxon>Candolleomyces</taxon>
    </lineage>
</organism>
<dbReference type="Proteomes" id="UP001140091">
    <property type="component" value="Unassembled WGS sequence"/>
</dbReference>
<dbReference type="Gene3D" id="1.25.40.10">
    <property type="entry name" value="Tetratricopeptide repeat domain"/>
    <property type="match status" value="2"/>
</dbReference>
<sequence>MSLINLQEDTQRIGHNVERMRLNELPKQPDLSGQRDRYMPDSRTGDVEKICDWISNSAELVLNVHGPAGVGKSTLARHLSDELLSDDRLGGSLFLGAFPTDTYGPETVIKMLAHELGSIHIRAIPKILEAIDECHGAPLKIHLQKYILEPLQSLNHPRPLIIIVDAIDEWRDHPTFIQTLAHLNSSSAVVKFIITSRLDPHASRLPVDRVSMRAYFLQPVSTGIIEAYFNKRFNDAQWVYGRKPNADEVSRLADLSGGLPVWASTVVSLLLLPFNELLPHETLSEVLTSQRHVGSGEGPLADLYRNALKRLFPTPKLQMHFHQLFGATLVLQEPLSQADFASLVAMPTHLIGQIQSALSALQTRSPPPGLEKDIHPATTLYHLSFLEFVQNTPESTIENSFTISTFDHHSALGLTCLKVLGTLPPSPSRQAHAYFSLTGLQRYAVKYWPHHVYNGTHRSNEQWSQTAHSSVLREMSFATRQRWKVQFLKVLLPALEGEETDGKDGQEQEENMASILRNLAGLLDEVGGDYWGFQVALLEVATRLDGGNAGVWTELGECYHGMGEGISSLEICEAGVVTFRHAVELLPGTHPDRSEALKRLGMALQSCYRLNGDVGTLKEAISQHRAALALNPDFPTLLKPLFAGLLYLYVEVGDPEVLSESLSIFGEAFSFHPATDLVDRITALNDLAIVFGAVYLRRGNILALNKSISLKREALALSPTSDHMLLNNLANGLQLLFRNDDNVTTLNEAISLYRQGVALLLPSHVEYPGVLNNLANGLVLLYEHNGDIGVMNEAISLSRQALVLLPNPRPQRFLCLDTLAKALHSLFRHNHDVETLKESISHHREAVELQPALHFDRSEYLNGFGKALHSLYGHDGDINALLESILLHRKALEIESELGTWASANGSMPTSEYRDYTLVHTHGDINALLDSISLDREALALQPARRIGRSDSLDNLAKALLSQFERDRDVAILDEAISLRRELLDLHPAGSRRRAGYVRLLLGLLHKRLEVSSDDKGRADAQYFEEELRQTLDDR</sequence>
<evidence type="ECO:0000256" key="1">
    <source>
        <dbReference type="ARBA" id="ARBA00022737"/>
    </source>
</evidence>
<dbReference type="InterPro" id="IPR056884">
    <property type="entry name" value="NPHP3-like_N"/>
</dbReference>
<name>A0A9W8MHT6_9AGAR</name>
<comment type="caution">
    <text evidence="3">The sequence shown here is derived from an EMBL/GenBank/DDBJ whole genome shotgun (WGS) entry which is preliminary data.</text>
</comment>
<evidence type="ECO:0000313" key="4">
    <source>
        <dbReference type="Proteomes" id="UP001140091"/>
    </source>
</evidence>
<dbReference type="SUPFAM" id="SSF52540">
    <property type="entry name" value="P-loop containing nucleoside triphosphate hydrolases"/>
    <property type="match status" value="1"/>
</dbReference>
<dbReference type="InterPro" id="IPR011990">
    <property type="entry name" value="TPR-like_helical_dom_sf"/>
</dbReference>
<evidence type="ECO:0000313" key="3">
    <source>
        <dbReference type="EMBL" id="KAJ2930427.1"/>
    </source>
</evidence>
<feature type="non-terminal residue" evidence="3">
    <location>
        <position position="1"/>
    </location>
</feature>
<dbReference type="Gene3D" id="3.40.50.300">
    <property type="entry name" value="P-loop containing nucleotide triphosphate hydrolases"/>
    <property type="match status" value="1"/>
</dbReference>
<dbReference type="PANTHER" id="PTHR10039">
    <property type="entry name" value="AMELOGENIN"/>
    <property type="match status" value="1"/>
</dbReference>
<reference evidence="3" key="1">
    <citation type="submission" date="2022-06" db="EMBL/GenBank/DDBJ databases">
        <title>Genome Sequence of Candolleomyces eurysporus.</title>
        <authorList>
            <person name="Buettner E."/>
        </authorList>
    </citation>
    <scope>NUCLEOTIDE SEQUENCE</scope>
    <source>
        <strain evidence="3">VTCC 930004</strain>
    </source>
</reference>
<dbReference type="Pfam" id="PF24883">
    <property type="entry name" value="NPHP3_N"/>
    <property type="match status" value="1"/>
</dbReference>
<accession>A0A9W8MHT6</accession>
<dbReference type="PANTHER" id="PTHR10039:SF15">
    <property type="entry name" value="NACHT DOMAIN-CONTAINING PROTEIN"/>
    <property type="match status" value="1"/>
</dbReference>
<evidence type="ECO:0000259" key="2">
    <source>
        <dbReference type="Pfam" id="PF24883"/>
    </source>
</evidence>
<gene>
    <name evidence="3" type="ORF">H1R20_g6666</name>
</gene>
<feature type="domain" description="Nephrocystin 3-like N-terminal" evidence="2">
    <location>
        <begin position="48"/>
        <end position="197"/>
    </location>
</feature>
<dbReference type="OrthoDB" id="3261813at2759"/>
<keyword evidence="4" id="KW-1185">Reference proteome</keyword>
<keyword evidence="1" id="KW-0677">Repeat</keyword>
<dbReference type="Pfam" id="PF13374">
    <property type="entry name" value="TPR_10"/>
    <property type="match status" value="1"/>
</dbReference>
<dbReference type="SUPFAM" id="SSF48452">
    <property type="entry name" value="TPR-like"/>
    <property type="match status" value="1"/>
</dbReference>
<dbReference type="InterPro" id="IPR027417">
    <property type="entry name" value="P-loop_NTPase"/>
</dbReference>
<protein>
    <recommendedName>
        <fullName evidence="2">Nephrocystin 3-like N-terminal domain-containing protein</fullName>
    </recommendedName>
</protein>
<proteinExistence type="predicted"/>